<gene>
    <name evidence="2" type="ORF">SAMN05216337_11058</name>
</gene>
<evidence type="ECO:0000256" key="1">
    <source>
        <dbReference type="SAM" id="Phobius"/>
    </source>
</evidence>
<keyword evidence="1" id="KW-1133">Transmembrane helix</keyword>
<evidence type="ECO:0000313" key="2">
    <source>
        <dbReference type="EMBL" id="SDG01856.1"/>
    </source>
</evidence>
<feature type="transmembrane region" description="Helical" evidence="1">
    <location>
        <begin position="141"/>
        <end position="159"/>
    </location>
</feature>
<reference evidence="2 3" key="1">
    <citation type="submission" date="2016-10" db="EMBL/GenBank/DDBJ databases">
        <authorList>
            <person name="de Groot N.N."/>
        </authorList>
    </citation>
    <scope>NUCLEOTIDE SEQUENCE [LARGE SCALE GENOMIC DNA]</scope>
    <source>
        <strain evidence="2 3">R5</strain>
    </source>
</reference>
<proteinExistence type="predicted"/>
<name>A0A1G7QTK4_9BRAD</name>
<keyword evidence="1" id="KW-0472">Membrane</keyword>
<accession>A0A1G7QTK4</accession>
<feature type="transmembrane region" description="Helical" evidence="1">
    <location>
        <begin position="46"/>
        <end position="63"/>
    </location>
</feature>
<sequence>MESPTAMSVIAVEQPSARIPLSVKIGFSAFMAVLVPVYTYCYGPTNFLYFCDVCLILTLIGVWTESALLISMCAVGLLVPQTFWVIDFLAHVAGYSLTGMTDYMFDQNLSLFLRFLSGFHGWLPFLLLFLVWRLGYDQRALIAWSVLAWALLLICYFVMPGPRPDPGMTPVNINYVFGTSDRAAQGFVPPLVWLAGLMIGLPLLAFVPTHFMLRRAVQPV</sequence>
<evidence type="ECO:0008006" key="4">
    <source>
        <dbReference type="Google" id="ProtNLM"/>
    </source>
</evidence>
<feature type="transmembrane region" description="Helical" evidence="1">
    <location>
        <begin position="191"/>
        <end position="213"/>
    </location>
</feature>
<dbReference type="EMBL" id="FMZW01000105">
    <property type="protein sequence ID" value="SDG01856.1"/>
    <property type="molecule type" value="Genomic_DNA"/>
</dbReference>
<dbReference type="AlphaFoldDB" id="A0A1G7QTK4"/>
<protein>
    <recommendedName>
        <fullName evidence="4">Membrane-associated protein</fullName>
    </recommendedName>
</protein>
<feature type="transmembrane region" description="Helical" evidence="1">
    <location>
        <begin position="21"/>
        <end position="40"/>
    </location>
</feature>
<organism evidence="2 3">
    <name type="scientific">Bradyrhizobium brasilense</name>
    <dbReference type="NCBI Taxonomy" id="1419277"/>
    <lineage>
        <taxon>Bacteria</taxon>
        <taxon>Pseudomonadati</taxon>
        <taxon>Pseudomonadota</taxon>
        <taxon>Alphaproteobacteria</taxon>
        <taxon>Hyphomicrobiales</taxon>
        <taxon>Nitrobacteraceae</taxon>
        <taxon>Bradyrhizobium</taxon>
    </lineage>
</organism>
<dbReference type="Proteomes" id="UP000199245">
    <property type="component" value="Unassembled WGS sequence"/>
</dbReference>
<feature type="transmembrane region" description="Helical" evidence="1">
    <location>
        <begin position="111"/>
        <end position="134"/>
    </location>
</feature>
<feature type="transmembrane region" description="Helical" evidence="1">
    <location>
        <begin position="68"/>
        <end position="91"/>
    </location>
</feature>
<evidence type="ECO:0000313" key="3">
    <source>
        <dbReference type="Proteomes" id="UP000199245"/>
    </source>
</evidence>
<keyword evidence="1" id="KW-0812">Transmembrane</keyword>
<dbReference type="RefSeq" id="WP_229163264.1">
    <property type="nucleotide sequence ID" value="NZ_FMZW01000105.1"/>
</dbReference>